<comment type="caution">
    <text evidence="2">The sequence shown here is derived from an EMBL/GenBank/DDBJ whole genome shotgun (WGS) entry which is preliminary data.</text>
</comment>
<reference evidence="3" key="1">
    <citation type="journal article" date="2019" name="IScience">
        <title>Narwhal Genome Reveals Long-Term Low Genetic Diversity despite Current Large Abundance Size.</title>
        <authorList>
            <person name="Westbury M.V."/>
            <person name="Petersen B."/>
            <person name="Garde E."/>
            <person name="Heide-Jorgensen M.P."/>
            <person name="Lorenzen E.D."/>
        </authorList>
    </citation>
    <scope>NUCLEOTIDE SEQUENCE [LARGE SCALE GENOMIC DNA]</scope>
</reference>
<proteinExistence type="predicted"/>
<feature type="coiled-coil region" evidence="1">
    <location>
        <begin position="86"/>
        <end position="117"/>
    </location>
</feature>
<evidence type="ECO:0000313" key="2">
    <source>
        <dbReference type="EMBL" id="TKC41023.1"/>
    </source>
</evidence>
<protein>
    <submittedName>
        <fullName evidence="2">Uncharacterized protein</fullName>
    </submittedName>
</protein>
<dbReference type="EMBL" id="RWIC01000684">
    <property type="protein sequence ID" value="TKC41023.1"/>
    <property type="molecule type" value="Genomic_DNA"/>
</dbReference>
<evidence type="ECO:0000313" key="3">
    <source>
        <dbReference type="Proteomes" id="UP000308365"/>
    </source>
</evidence>
<dbReference type="AlphaFoldDB" id="A0A4U1EWG9"/>
<gene>
    <name evidence="2" type="ORF">EI555_006955</name>
</gene>
<accession>A0A4U1EWG9</accession>
<dbReference type="Proteomes" id="UP000308365">
    <property type="component" value="Unassembled WGS sequence"/>
</dbReference>
<evidence type="ECO:0000256" key="1">
    <source>
        <dbReference type="SAM" id="Coils"/>
    </source>
</evidence>
<sequence>MKNSKERKCMQSKTAQLQPGLETDFEDKAFPYVPSKLYSQCGRIKSLLIPSSSSGSINEELSQVLHTLQMNLQMTKRHLQLGNLPRNFKKEQAQVEKQRIEKQKEEWRAILKSLDEEGKGSSHSSGIIGIINKKNSTKLNRLHWVGFSSVRYQQGANEDEIMLSSFHD</sequence>
<organism evidence="2 3">
    <name type="scientific">Monodon monoceros</name>
    <name type="common">Narwhal</name>
    <name type="synonym">Ceratodon monodon</name>
    <dbReference type="NCBI Taxonomy" id="40151"/>
    <lineage>
        <taxon>Eukaryota</taxon>
        <taxon>Metazoa</taxon>
        <taxon>Chordata</taxon>
        <taxon>Craniata</taxon>
        <taxon>Vertebrata</taxon>
        <taxon>Euteleostomi</taxon>
        <taxon>Mammalia</taxon>
        <taxon>Eutheria</taxon>
        <taxon>Laurasiatheria</taxon>
        <taxon>Artiodactyla</taxon>
        <taxon>Whippomorpha</taxon>
        <taxon>Cetacea</taxon>
        <taxon>Odontoceti</taxon>
        <taxon>Monodontidae</taxon>
        <taxon>Monodon</taxon>
    </lineage>
</organism>
<name>A0A4U1EWG9_MONMO</name>
<keyword evidence="1" id="KW-0175">Coiled coil</keyword>